<evidence type="ECO:0000256" key="9">
    <source>
        <dbReference type="ARBA" id="ARBA00022722"/>
    </source>
</evidence>
<dbReference type="InterPro" id="IPR001352">
    <property type="entry name" value="RNase_HII/HIII"/>
</dbReference>
<evidence type="ECO:0000256" key="14">
    <source>
        <dbReference type="HAMAP-Rule" id="MF_00052"/>
    </source>
</evidence>
<dbReference type="Proteomes" id="UP000320055">
    <property type="component" value="Unassembled WGS sequence"/>
</dbReference>
<evidence type="ECO:0000256" key="11">
    <source>
        <dbReference type="ARBA" id="ARBA00022759"/>
    </source>
</evidence>
<dbReference type="Pfam" id="PF01351">
    <property type="entry name" value="RNase_HII"/>
    <property type="match status" value="1"/>
</dbReference>
<keyword evidence="12 14" id="KW-0378">Hydrolase</keyword>
<feature type="binding site" evidence="14 15">
    <location>
        <position position="135"/>
    </location>
    <ligand>
        <name>a divalent metal cation</name>
        <dbReference type="ChEBI" id="CHEBI:60240"/>
    </ligand>
</feature>
<keyword evidence="10 14" id="KW-0479">Metal-binding</keyword>
<dbReference type="GO" id="GO:0030145">
    <property type="term" value="F:manganese ion binding"/>
    <property type="evidence" value="ECO:0007669"/>
    <property type="project" value="UniProtKB-UniRule"/>
</dbReference>
<dbReference type="CDD" id="cd07182">
    <property type="entry name" value="RNase_HII_bacteria_HII_like"/>
    <property type="match status" value="1"/>
</dbReference>
<evidence type="ECO:0000256" key="8">
    <source>
        <dbReference type="ARBA" id="ARBA00022490"/>
    </source>
</evidence>
<proteinExistence type="inferred from homology"/>
<comment type="catalytic activity">
    <reaction evidence="1 14 15 16">
        <text>Endonucleolytic cleavage to 5'-phosphomonoester.</text>
        <dbReference type="EC" id="3.1.26.4"/>
    </reaction>
</comment>
<dbReference type="InterPro" id="IPR012337">
    <property type="entry name" value="RNaseH-like_sf"/>
</dbReference>
<reference evidence="18 19" key="1">
    <citation type="submission" date="2019-01" db="EMBL/GenBank/DDBJ databases">
        <authorList>
            <person name="Brito A."/>
        </authorList>
    </citation>
    <scope>NUCLEOTIDE SEQUENCE [LARGE SCALE GENOMIC DNA]</scope>
    <source>
        <strain evidence="18">1</strain>
    </source>
</reference>
<dbReference type="PANTHER" id="PTHR10954">
    <property type="entry name" value="RIBONUCLEASE H2 SUBUNIT A"/>
    <property type="match status" value="1"/>
</dbReference>
<keyword evidence="9 14" id="KW-0540">Nuclease</keyword>
<evidence type="ECO:0000313" key="18">
    <source>
        <dbReference type="EMBL" id="VEP14303.1"/>
    </source>
</evidence>
<keyword evidence="19" id="KW-1185">Reference proteome</keyword>
<feature type="binding site" evidence="14 15">
    <location>
        <position position="40"/>
    </location>
    <ligand>
        <name>a divalent metal cation</name>
        <dbReference type="ChEBI" id="CHEBI:60240"/>
    </ligand>
</feature>
<dbReference type="InterPro" id="IPR022898">
    <property type="entry name" value="RNase_HII"/>
</dbReference>
<dbReference type="GO" id="GO:0005737">
    <property type="term" value="C:cytoplasm"/>
    <property type="evidence" value="ECO:0007669"/>
    <property type="project" value="UniProtKB-SubCell"/>
</dbReference>
<dbReference type="HAMAP" id="MF_00052_B">
    <property type="entry name" value="RNase_HII_B"/>
    <property type="match status" value="1"/>
</dbReference>
<evidence type="ECO:0000256" key="7">
    <source>
        <dbReference type="ARBA" id="ARBA00019179"/>
    </source>
</evidence>
<dbReference type="NCBIfam" id="NF010537">
    <property type="entry name" value="PRK13925.1"/>
    <property type="match status" value="1"/>
</dbReference>
<sequence length="222" mass="24366">MRFLRRANPNNLRMNQNICFESSFLPEDINQDVLVAGVDEVGRGALFGSVVAAAVVLPLSAIPQLIELGVKDSKQLSPKKRHDLIKPIKNVVTHCHISEATIAEIDELNILQASLLAMKRAVLALKPSPDICLVDGKFVIPNLAISQTSVIKGDRQSSVIAAASILAKVWRDDLIINLASQYPEYDLAKNKGYPTAKHRLALQNHGVSSQHRKSFAPCRHII</sequence>
<evidence type="ECO:0000256" key="12">
    <source>
        <dbReference type="ARBA" id="ARBA00022801"/>
    </source>
</evidence>
<comment type="cofactor">
    <cofactor evidence="2">
        <name>Mg(2+)</name>
        <dbReference type="ChEBI" id="CHEBI:18420"/>
    </cofactor>
</comment>
<accession>A0A563VSB9</accession>
<evidence type="ECO:0000313" key="19">
    <source>
        <dbReference type="Proteomes" id="UP000320055"/>
    </source>
</evidence>
<organism evidence="18 19">
    <name type="scientific">Hyella patelloides LEGE 07179</name>
    <dbReference type="NCBI Taxonomy" id="945734"/>
    <lineage>
        <taxon>Bacteria</taxon>
        <taxon>Bacillati</taxon>
        <taxon>Cyanobacteriota</taxon>
        <taxon>Cyanophyceae</taxon>
        <taxon>Pleurocapsales</taxon>
        <taxon>Hyellaceae</taxon>
        <taxon>Hyella</taxon>
    </lineage>
</organism>
<evidence type="ECO:0000256" key="15">
    <source>
        <dbReference type="PROSITE-ProRule" id="PRU01319"/>
    </source>
</evidence>
<protein>
    <recommendedName>
        <fullName evidence="7 14">Ribonuclease HII</fullName>
        <shortName evidence="14">RNase HII</shortName>
        <ecNumber evidence="6 14">3.1.26.4</ecNumber>
    </recommendedName>
</protein>
<dbReference type="AlphaFoldDB" id="A0A563VSB9"/>
<dbReference type="InterPro" id="IPR024567">
    <property type="entry name" value="RNase_HII/HIII_dom"/>
</dbReference>
<feature type="domain" description="RNase H type-2" evidence="17">
    <location>
        <begin position="33"/>
        <end position="222"/>
    </location>
</feature>
<evidence type="ECO:0000256" key="4">
    <source>
        <dbReference type="ARBA" id="ARBA00004496"/>
    </source>
</evidence>
<evidence type="ECO:0000256" key="5">
    <source>
        <dbReference type="ARBA" id="ARBA00007383"/>
    </source>
</evidence>
<evidence type="ECO:0000256" key="16">
    <source>
        <dbReference type="RuleBase" id="RU003515"/>
    </source>
</evidence>
<evidence type="ECO:0000256" key="1">
    <source>
        <dbReference type="ARBA" id="ARBA00000077"/>
    </source>
</evidence>
<dbReference type="InterPro" id="IPR036397">
    <property type="entry name" value="RNaseH_sf"/>
</dbReference>
<dbReference type="PROSITE" id="PS51975">
    <property type="entry name" value="RNASE_H_2"/>
    <property type="match status" value="1"/>
</dbReference>
<dbReference type="Gene3D" id="3.30.420.10">
    <property type="entry name" value="Ribonuclease H-like superfamily/Ribonuclease H"/>
    <property type="match status" value="1"/>
</dbReference>
<name>A0A563VSB9_9CYAN</name>
<dbReference type="PANTHER" id="PTHR10954:SF18">
    <property type="entry name" value="RIBONUCLEASE HII"/>
    <property type="match status" value="1"/>
</dbReference>
<dbReference type="GO" id="GO:0032299">
    <property type="term" value="C:ribonuclease H2 complex"/>
    <property type="evidence" value="ECO:0007669"/>
    <property type="project" value="TreeGrafter"/>
</dbReference>
<dbReference type="GO" id="GO:0043137">
    <property type="term" value="P:DNA replication, removal of RNA primer"/>
    <property type="evidence" value="ECO:0007669"/>
    <property type="project" value="TreeGrafter"/>
</dbReference>
<evidence type="ECO:0000256" key="2">
    <source>
        <dbReference type="ARBA" id="ARBA00001946"/>
    </source>
</evidence>
<keyword evidence="11 14" id="KW-0255">Endonuclease</keyword>
<keyword evidence="13 14" id="KW-0464">Manganese</keyword>
<evidence type="ECO:0000256" key="6">
    <source>
        <dbReference type="ARBA" id="ARBA00012180"/>
    </source>
</evidence>
<feature type="binding site" evidence="14 15">
    <location>
        <position position="39"/>
    </location>
    <ligand>
        <name>a divalent metal cation</name>
        <dbReference type="ChEBI" id="CHEBI:60240"/>
    </ligand>
</feature>
<dbReference type="GO" id="GO:0004523">
    <property type="term" value="F:RNA-DNA hybrid ribonuclease activity"/>
    <property type="evidence" value="ECO:0007669"/>
    <property type="project" value="UniProtKB-UniRule"/>
</dbReference>
<dbReference type="NCBIfam" id="NF000595">
    <property type="entry name" value="PRK00015.1-3"/>
    <property type="match status" value="1"/>
</dbReference>
<evidence type="ECO:0000259" key="17">
    <source>
        <dbReference type="PROSITE" id="PS51975"/>
    </source>
</evidence>
<comment type="similarity">
    <text evidence="5 14 16">Belongs to the RNase HII family.</text>
</comment>
<dbReference type="GO" id="GO:0006298">
    <property type="term" value="P:mismatch repair"/>
    <property type="evidence" value="ECO:0007669"/>
    <property type="project" value="TreeGrafter"/>
</dbReference>
<comment type="subcellular location">
    <subcellularLocation>
        <location evidence="4 14">Cytoplasm</location>
    </subcellularLocation>
</comment>
<evidence type="ECO:0000256" key="10">
    <source>
        <dbReference type="ARBA" id="ARBA00022723"/>
    </source>
</evidence>
<dbReference type="GO" id="GO:0003723">
    <property type="term" value="F:RNA binding"/>
    <property type="evidence" value="ECO:0007669"/>
    <property type="project" value="UniProtKB-UniRule"/>
</dbReference>
<dbReference type="EC" id="3.1.26.4" evidence="6 14"/>
<dbReference type="SUPFAM" id="SSF53098">
    <property type="entry name" value="Ribonuclease H-like"/>
    <property type="match status" value="1"/>
</dbReference>
<evidence type="ECO:0000256" key="13">
    <source>
        <dbReference type="ARBA" id="ARBA00023211"/>
    </source>
</evidence>
<keyword evidence="8 14" id="KW-0963">Cytoplasm</keyword>
<gene>
    <name evidence="14 18" type="primary">rnhB</name>
    <name evidence="18" type="ORF">H1P_2560004</name>
</gene>
<evidence type="ECO:0000256" key="3">
    <source>
        <dbReference type="ARBA" id="ARBA00004065"/>
    </source>
</evidence>
<comment type="cofactor">
    <cofactor evidence="14 15">
        <name>Mn(2+)</name>
        <dbReference type="ChEBI" id="CHEBI:29035"/>
    </cofactor>
    <cofactor evidence="14 15">
        <name>Mg(2+)</name>
        <dbReference type="ChEBI" id="CHEBI:18420"/>
    </cofactor>
    <text evidence="14 15">Manganese or magnesium. Binds 1 divalent metal ion per monomer in the absence of substrate. May bind a second metal ion after substrate binding.</text>
</comment>
<comment type="function">
    <text evidence="3 14 16">Endonuclease that specifically degrades the RNA of RNA-DNA hybrids.</text>
</comment>
<dbReference type="EMBL" id="CAACVJ010000175">
    <property type="protein sequence ID" value="VEP14303.1"/>
    <property type="molecule type" value="Genomic_DNA"/>
</dbReference>